<name>A0ABR5KR09_PSEAV</name>
<organism evidence="1 3">
    <name type="scientific">Pseudomonas amygdali pv. lachrymans</name>
    <name type="common">Pseudomonas syringae pv. lachrymans</name>
    <dbReference type="NCBI Taxonomy" id="53707"/>
    <lineage>
        <taxon>Bacteria</taxon>
        <taxon>Pseudomonadati</taxon>
        <taxon>Pseudomonadota</taxon>
        <taxon>Gammaproteobacteria</taxon>
        <taxon>Pseudomonadales</taxon>
        <taxon>Pseudomonadaceae</taxon>
        <taxon>Pseudomonas</taxon>
        <taxon>Pseudomonas amygdali</taxon>
    </lineage>
</organism>
<accession>A0ABR5KR09</accession>
<sequence length="38" mass="4401">MRNTFWRKQVWVSALVGFDHGIVLSTEQSVSKPVHGRF</sequence>
<evidence type="ECO:0000313" key="3">
    <source>
        <dbReference type="Proteomes" id="UP000037943"/>
    </source>
</evidence>
<dbReference type="EMBL" id="LGLK01000057">
    <property type="protein sequence ID" value="KPC18037.1"/>
    <property type="molecule type" value="Genomic_DNA"/>
</dbReference>
<evidence type="ECO:0000313" key="2">
    <source>
        <dbReference type="EMBL" id="KPC18037.1"/>
    </source>
</evidence>
<dbReference type="Proteomes" id="UP000037943">
    <property type="component" value="Unassembled WGS sequence"/>
</dbReference>
<dbReference type="EMBL" id="LGLK01000057">
    <property type="protein sequence ID" value="KPC17078.1"/>
    <property type="molecule type" value="Genomic_DNA"/>
</dbReference>
<evidence type="ECO:0000313" key="1">
    <source>
        <dbReference type="EMBL" id="KPC17078.1"/>
    </source>
</evidence>
<keyword evidence="3" id="KW-1185">Reference proteome</keyword>
<comment type="caution">
    <text evidence="1">The sequence shown here is derived from an EMBL/GenBank/DDBJ whole genome shotgun (WGS) entry which is preliminary data.</text>
</comment>
<protein>
    <submittedName>
        <fullName evidence="1">Uncharacterized protein</fullName>
    </submittedName>
</protein>
<proteinExistence type="predicted"/>
<gene>
    <name evidence="1" type="ORF">AC499_0280</name>
    <name evidence="2" type="ORF">AC499_1239</name>
</gene>
<reference evidence="1 3" key="1">
    <citation type="submission" date="2015-07" db="EMBL/GenBank/DDBJ databases">
        <authorList>
            <person name="O'Brien H.E."/>
            <person name="Thakur S."/>
            <person name="Gong Y."/>
            <person name="Wang P.W."/>
            <person name="Guttman D.S."/>
        </authorList>
    </citation>
    <scope>NUCLEOTIDE SEQUENCE [LARGE SCALE GENOMIC DNA]</scope>
    <source>
        <strain evidence="1 3">107</strain>
    </source>
</reference>
<reference evidence="1 3" key="2">
    <citation type="submission" date="2015-10" db="EMBL/GenBank/DDBJ databases">
        <title>Comparative genomics and high-throughput reverse genetic screens identify a new phytobacterial MAMP and an Arabidopsis receptor required for immune elicitation.</title>
        <authorList>
            <person name="Mott G.A."/>
            <person name="Thakur S."/>
            <person name="Wang P.W."/>
            <person name="Desveaux D."/>
            <person name="Guttman D.S."/>
        </authorList>
    </citation>
    <scope>NUCLEOTIDE SEQUENCE [LARGE SCALE GENOMIC DNA]</scope>
    <source>
        <strain evidence="1 3">107</strain>
    </source>
</reference>